<feature type="domain" description="HTH myb-type" evidence="3">
    <location>
        <begin position="56"/>
        <end position="109"/>
    </location>
</feature>
<reference evidence="4" key="1">
    <citation type="submission" date="2021-09" db="EMBL/GenBank/DDBJ databases">
        <authorList>
            <consortium name="AG Swart"/>
            <person name="Singh M."/>
            <person name="Singh A."/>
            <person name="Seah K."/>
            <person name="Emmerich C."/>
        </authorList>
    </citation>
    <scope>NUCLEOTIDE SEQUENCE</scope>
    <source>
        <strain evidence="4">ATCC30299</strain>
    </source>
</reference>
<dbReference type="InterPro" id="IPR001005">
    <property type="entry name" value="SANT/Myb"/>
</dbReference>
<protein>
    <recommendedName>
        <fullName evidence="6">Myb-like DNA-binding domain containing protein</fullName>
    </recommendedName>
</protein>
<comment type="caution">
    <text evidence="4">The sequence shown here is derived from an EMBL/GenBank/DDBJ whole genome shotgun (WGS) entry which is preliminary data.</text>
</comment>
<dbReference type="PANTHER" id="PTHR45614">
    <property type="entry name" value="MYB PROTEIN-RELATED"/>
    <property type="match status" value="1"/>
</dbReference>
<evidence type="ECO:0008006" key="6">
    <source>
        <dbReference type="Google" id="ProtNLM"/>
    </source>
</evidence>
<feature type="compositionally biased region" description="Basic residues" evidence="1">
    <location>
        <begin position="228"/>
        <end position="237"/>
    </location>
</feature>
<dbReference type="GO" id="GO:0005634">
    <property type="term" value="C:nucleus"/>
    <property type="evidence" value="ECO:0007669"/>
    <property type="project" value="TreeGrafter"/>
</dbReference>
<dbReference type="SMART" id="SM00717">
    <property type="entry name" value="SANT"/>
    <property type="match status" value="2"/>
</dbReference>
<feature type="domain" description="HTH myb-type" evidence="3">
    <location>
        <begin position="110"/>
        <end position="164"/>
    </location>
</feature>
<dbReference type="Proteomes" id="UP001162131">
    <property type="component" value="Unassembled WGS sequence"/>
</dbReference>
<feature type="domain" description="Myb-like" evidence="2">
    <location>
        <begin position="110"/>
        <end position="160"/>
    </location>
</feature>
<organism evidence="4 5">
    <name type="scientific">Blepharisma stoltei</name>
    <dbReference type="NCBI Taxonomy" id="1481888"/>
    <lineage>
        <taxon>Eukaryota</taxon>
        <taxon>Sar</taxon>
        <taxon>Alveolata</taxon>
        <taxon>Ciliophora</taxon>
        <taxon>Postciliodesmatophora</taxon>
        <taxon>Heterotrichea</taxon>
        <taxon>Heterotrichida</taxon>
        <taxon>Blepharismidae</taxon>
        <taxon>Blepharisma</taxon>
    </lineage>
</organism>
<dbReference type="SUPFAM" id="SSF46689">
    <property type="entry name" value="Homeodomain-like"/>
    <property type="match status" value="1"/>
</dbReference>
<evidence type="ECO:0000313" key="4">
    <source>
        <dbReference type="EMBL" id="CAG9321745.1"/>
    </source>
</evidence>
<feature type="domain" description="Myb-like" evidence="2">
    <location>
        <begin position="56"/>
        <end position="109"/>
    </location>
</feature>
<dbReference type="PROSITE" id="PS50090">
    <property type="entry name" value="MYB_LIKE"/>
    <property type="match status" value="2"/>
</dbReference>
<dbReference type="EMBL" id="CAJZBQ010000029">
    <property type="protein sequence ID" value="CAG9321745.1"/>
    <property type="molecule type" value="Genomic_DNA"/>
</dbReference>
<evidence type="ECO:0000256" key="1">
    <source>
        <dbReference type="SAM" id="MobiDB-lite"/>
    </source>
</evidence>
<dbReference type="GO" id="GO:0000981">
    <property type="term" value="F:DNA-binding transcription factor activity, RNA polymerase II-specific"/>
    <property type="evidence" value="ECO:0007669"/>
    <property type="project" value="TreeGrafter"/>
</dbReference>
<dbReference type="Gene3D" id="1.10.10.60">
    <property type="entry name" value="Homeodomain-like"/>
    <property type="match status" value="2"/>
</dbReference>
<dbReference type="InterPro" id="IPR050560">
    <property type="entry name" value="MYB_TF"/>
</dbReference>
<dbReference type="Pfam" id="PF13921">
    <property type="entry name" value="Myb_DNA-bind_6"/>
    <property type="match status" value="1"/>
</dbReference>
<dbReference type="PROSITE" id="PS51294">
    <property type="entry name" value="HTH_MYB"/>
    <property type="match status" value="2"/>
</dbReference>
<accession>A0AAU9J906</accession>
<dbReference type="AlphaFoldDB" id="A0AAU9J906"/>
<dbReference type="GO" id="GO:0000978">
    <property type="term" value="F:RNA polymerase II cis-regulatory region sequence-specific DNA binding"/>
    <property type="evidence" value="ECO:0007669"/>
    <property type="project" value="TreeGrafter"/>
</dbReference>
<evidence type="ECO:0000259" key="3">
    <source>
        <dbReference type="PROSITE" id="PS51294"/>
    </source>
</evidence>
<name>A0AAU9J906_9CILI</name>
<dbReference type="InterPro" id="IPR009057">
    <property type="entry name" value="Homeodomain-like_sf"/>
</dbReference>
<dbReference type="InterPro" id="IPR017930">
    <property type="entry name" value="Myb_dom"/>
</dbReference>
<keyword evidence="5" id="KW-1185">Reference proteome</keyword>
<dbReference type="PANTHER" id="PTHR45614:SF274">
    <property type="entry name" value="MYB-LIKE DNA-BINDING PROTEIN"/>
    <property type="match status" value="1"/>
</dbReference>
<evidence type="ECO:0000259" key="2">
    <source>
        <dbReference type="PROSITE" id="PS50090"/>
    </source>
</evidence>
<feature type="region of interest" description="Disordered" evidence="1">
    <location>
        <begin position="222"/>
        <end position="246"/>
    </location>
</feature>
<sequence>MDIGNQFESKLIQIADFERIEGNTFYVPCIWNSGSSTFLPLIKPDQPKTISCHKLGKWTKTEDLILSKIIEVRGPNSWSKIAKELNSLLYQKKQIRNGKQCRERWLNRLNPIINKNEWTEEEDLYIINQQVLIGNKWCEIARGLKGRTENSVKNRFKSLMAKRSNESPIRKVPKIEEEAEIQRFDAQPPTVTILEKKGYFLECNVNNGDIMHESTCSDFENNLPSKNGHVKRNRRRSPSPSMFLNV</sequence>
<gene>
    <name evidence="4" type="ORF">BSTOLATCC_MIC29656</name>
</gene>
<proteinExistence type="predicted"/>
<evidence type="ECO:0000313" key="5">
    <source>
        <dbReference type="Proteomes" id="UP001162131"/>
    </source>
</evidence>
<dbReference type="CDD" id="cd00167">
    <property type="entry name" value="SANT"/>
    <property type="match status" value="2"/>
</dbReference>